<dbReference type="InterPro" id="IPR004107">
    <property type="entry name" value="Integrase_SAM-like_N"/>
</dbReference>
<feature type="domain" description="Core-binding (CB)" evidence="7">
    <location>
        <begin position="69"/>
        <end position="149"/>
    </location>
</feature>
<evidence type="ECO:0000313" key="8">
    <source>
        <dbReference type="EMBL" id="MDQ0366339.1"/>
    </source>
</evidence>
<dbReference type="Pfam" id="PF26003">
    <property type="entry name" value="Integrase_N_phage"/>
    <property type="match status" value="1"/>
</dbReference>
<dbReference type="CDD" id="cd01189">
    <property type="entry name" value="INT_ICEBs1_C_like"/>
    <property type="match status" value="1"/>
</dbReference>
<dbReference type="InterPro" id="IPR010998">
    <property type="entry name" value="Integrase_recombinase_N"/>
</dbReference>
<organism evidence="8 9">
    <name type="scientific">Catenuloplanes indicus</name>
    <dbReference type="NCBI Taxonomy" id="137267"/>
    <lineage>
        <taxon>Bacteria</taxon>
        <taxon>Bacillati</taxon>
        <taxon>Actinomycetota</taxon>
        <taxon>Actinomycetes</taxon>
        <taxon>Micromonosporales</taxon>
        <taxon>Micromonosporaceae</taxon>
        <taxon>Catenuloplanes</taxon>
    </lineage>
</organism>
<evidence type="ECO:0000259" key="7">
    <source>
        <dbReference type="PROSITE" id="PS51900"/>
    </source>
</evidence>
<evidence type="ECO:0000256" key="4">
    <source>
        <dbReference type="ARBA" id="ARBA00023172"/>
    </source>
</evidence>
<dbReference type="Pfam" id="PF00589">
    <property type="entry name" value="Phage_integrase"/>
    <property type="match status" value="1"/>
</dbReference>
<comment type="caution">
    <text evidence="8">The sequence shown here is derived from an EMBL/GenBank/DDBJ whole genome shotgun (WGS) entry which is preliminary data.</text>
</comment>
<dbReference type="GO" id="GO:0003677">
    <property type="term" value="F:DNA binding"/>
    <property type="evidence" value="ECO:0007669"/>
    <property type="project" value="UniProtKB-UniRule"/>
</dbReference>
<dbReference type="PROSITE" id="PS51898">
    <property type="entry name" value="TYR_RECOMBINASE"/>
    <property type="match status" value="1"/>
</dbReference>
<dbReference type="InterPro" id="IPR011010">
    <property type="entry name" value="DNA_brk_join_enz"/>
</dbReference>
<dbReference type="PANTHER" id="PTHR30349:SF64">
    <property type="entry name" value="PROPHAGE INTEGRASE INTD-RELATED"/>
    <property type="match status" value="1"/>
</dbReference>
<dbReference type="PROSITE" id="PS51900">
    <property type="entry name" value="CB"/>
    <property type="match status" value="1"/>
</dbReference>
<dbReference type="Pfam" id="PF14659">
    <property type="entry name" value="Phage_int_SAM_3"/>
    <property type="match status" value="1"/>
</dbReference>
<evidence type="ECO:0000256" key="3">
    <source>
        <dbReference type="ARBA" id="ARBA00023125"/>
    </source>
</evidence>
<dbReference type="Gene3D" id="1.10.443.10">
    <property type="entry name" value="Intergrase catalytic core"/>
    <property type="match status" value="1"/>
</dbReference>
<evidence type="ECO:0000256" key="5">
    <source>
        <dbReference type="PROSITE-ProRule" id="PRU01248"/>
    </source>
</evidence>
<protein>
    <submittedName>
        <fullName evidence="8">Integrase</fullName>
    </submittedName>
</protein>
<keyword evidence="4" id="KW-0233">DNA recombination</keyword>
<comment type="similarity">
    <text evidence="1">Belongs to the 'phage' integrase family.</text>
</comment>
<keyword evidence="9" id="KW-1185">Reference proteome</keyword>
<dbReference type="InterPro" id="IPR058717">
    <property type="entry name" value="Phage_L5_Integrase_N"/>
</dbReference>
<name>A0AAE3VYY7_9ACTN</name>
<dbReference type="AlphaFoldDB" id="A0AAE3VYY7"/>
<gene>
    <name evidence="8" type="ORF">J2S42_003008</name>
</gene>
<dbReference type="PANTHER" id="PTHR30349">
    <property type="entry name" value="PHAGE INTEGRASE-RELATED"/>
    <property type="match status" value="1"/>
</dbReference>
<feature type="domain" description="Tyr recombinase" evidence="6">
    <location>
        <begin position="171"/>
        <end position="361"/>
    </location>
</feature>
<dbReference type="EMBL" id="JAUSUZ010000001">
    <property type="protein sequence ID" value="MDQ0366339.1"/>
    <property type="molecule type" value="Genomic_DNA"/>
</dbReference>
<evidence type="ECO:0000256" key="1">
    <source>
        <dbReference type="ARBA" id="ARBA00008857"/>
    </source>
</evidence>
<dbReference type="GO" id="GO:0015074">
    <property type="term" value="P:DNA integration"/>
    <property type="evidence" value="ECO:0007669"/>
    <property type="project" value="UniProtKB-KW"/>
</dbReference>
<accession>A0AAE3VYY7</accession>
<sequence length="380" mass="42806">MANKEGHRRFGSIRKLPSGRYQARYRGPDGIMRTAPHTFETSRDADRWLTVVESEIIKGEWQPPEEKEIRLAPYGRRWISERTLQPRTREGYEDLFRLHVVPDLGDTALGDITPAAIRSWRRQLLKRGTTEPQAVKAYSLLRAILNTAIKEDEIIRQNPCRIPGYDRYHTPERPTATVAQVLALAAQMPDRFSALIITAAFSGARWGELVALRRADYDPTTGTLRIHRKLAALKGELIFGPPKSAAGRRAVTLPAIAKAALEEHLKEHVDAGDEALIFTGDKGALLRTGNFRRAVKWETALKNAKMPDGFHFHDLRHTGNTLAASTGASTRELMVRMGQSSMRAALIYQHATNERDREIANDMDKRIARATKPKKPKKQT</sequence>
<dbReference type="InterPro" id="IPR050090">
    <property type="entry name" value="Tyrosine_recombinase_XerCD"/>
</dbReference>
<dbReference type="InterPro" id="IPR002104">
    <property type="entry name" value="Integrase_catalytic"/>
</dbReference>
<keyword evidence="2" id="KW-0229">DNA integration</keyword>
<dbReference type="RefSeq" id="WP_307239590.1">
    <property type="nucleotide sequence ID" value="NZ_JAUSUZ010000001.1"/>
</dbReference>
<keyword evidence="3 5" id="KW-0238">DNA-binding</keyword>
<evidence type="ECO:0000256" key="2">
    <source>
        <dbReference type="ARBA" id="ARBA00022908"/>
    </source>
</evidence>
<evidence type="ECO:0000313" key="9">
    <source>
        <dbReference type="Proteomes" id="UP001240236"/>
    </source>
</evidence>
<dbReference type="Gene3D" id="1.10.150.130">
    <property type="match status" value="1"/>
</dbReference>
<dbReference type="GO" id="GO:0006310">
    <property type="term" value="P:DNA recombination"/>
    <property type="evidence" value="ECO:0007669"/>
    <property type="project" value="UniProtKB-KW"/>
</dbReference>
<reference evidence="8 9" key="1">
    <citation type="submission" date="2023-07" db="EMBL/GenBank/DDBJ databases">
        <title>Sequencing the genomes of 1000 actinobacteria strains.</title>
        <authorList>
            <person name="Klenk H.-P."/>
        </authorList>
    </citation>
    <scope>NUCLEOTIDE SEQUENCE [LARGE SCALE GENOMIC DNA]</scope>
    <source>
        <strain evidence="8 9">DSM 44709</strain>
    </source>
</reference>
<dbReference type="SUPFAM" id="SSF56349">
    <property type="entry name" value="DNA breaking-rejoining enzymes"/>
    <property type="match status" value="1"/>
</dbReference>
<proteinExistence type="inferred from homology"/>
<dbReference type="Proteomes" id="UP001240236">
    <property type="component" value="Unassembled WGS sequence"/>
</dbReference>
<evidence type="ECO:0000259" key="6">
    <source>
        <dbReference type="PROSITE" id="PS51898"/>
    </source>
</evidence>
<dbReference type="InterPro" id="IPR044068">
    <property type="entry name" value="CB"/>
</dbReference>
<dbReference type="InterPro" id="IPR013762">
    <property type="entry name" value="Integrase-like_cat_sf"/>
</dbReference>